<dbReference type="GO" id="GO:0003964">
    <property type="term" value="F:RNA-directed DNA polymerase activity"/>
    <property type="evidence" value="ECO:0007669"/>
    <property type="project" value="UniProtKB-KW"/>
</dbReference>
<reference evidence="2" key="1">
    <citation type="journal article" date="2019" name="Sci. Rep.">
        <title>Draft genome of Tanacetum cinerariifolium, the natural source of mosquito coil.</title>
        <authorList>
            <person name="Yamashiro T."/>
            <person name="Shiraishi A."/>
            <person name="Satake H."/>
            <person name="Nakayama K."/>
        </authorList>
    </citation>
    <scope>NUCLEOTIDE SEQUENCE</scope>
</reference>
<feature type="non-terminal residue" evidence="2">
    <location>
        <position position="1"/>
    </location>
</feature>
<sequence>LVEVPSGGFSFTWAHRKVSSAILEDRLDTMNKLASLENMESSELAQKAKVKWSIEGDENSKFFHGIINKRRNNLAIRGIMVDGIGWKTRLLLKRSFFLTFKTDLRLHVLPVFLWIWSFLIDCLPIKLYTLKYTSLRRRLKESFGIVG</sequence>
<accession>A0A699SI93</accession>
<keyword evidence="1" id="KW-1133">Transmembrane helix</keyword>
<name>A0A699SI93_TANCI</name>
<organism evidence="2">
    <name type="scientific">Tanacetum cinerariifolium</name>
    <name type="common">Dalmatian daisy</name>
    <name type="synonym">Chrysanthemum cinerariifolium</name>
    <dbReference type="NCBI Taxonomy" id="118510"/>
    <lineage>
        <taxon>Eukaryota</taxon>
        <taxon>Viridiplantae</taxon>
        <taxon>Streptophyta</taxon>
        <taxon>Embryophyta</taxon>
        <taxon>Tracheophyta</taxon>
        <taxon>Spermatophyta</taxon>
        <taxon>Magnoliopsida</taxon>
        <taxon>eudicotyledons</taxon>
        <taxon>Gunneridae</taxon>
        <taxon>Pentapetalae</taxon>
        <taxon>asterids</taxon>
        <taxon>campanulids</taxon>
        <taxon>Asterales</taxon>
        <taxon>Asteraceae</taxon>
        <taxon>Asteroideae</taxon>
        <taxon>Anthemideae</taxon>
        <taxon>Anthemidinae</taxon>
        <taxon>Tanacetum</taxon>
    </lineage>
</organism>
<dbReference type="EMBL" id="BKCJ011159714">
    <property type="protein sequence ID" value="GFC96365.1"/>
    <property type="molecule type" value="Genomic_DNA"/>
</dbReference>
<keyword evidence="1" id="KW-0472">Membrane</keyword>
<dbReference type="AlphaFoldDB" id="A0A699SI93"/>
<keyword evidence="2" id="KW-0548">Nucleotidyltransferase</keyword>
<gene>
    <name evidence="2" type="ORF">Tci_868335</name>
</gene>
<proteinExistence type="predicted"/>
<protein>
    <submittedName>
        <fullName evidence="2">RNA-directed DNA polymerase, eukaryota</fullName>
    </submittedName>
</protein>
<keyword evidence="1" id="KW-0812">Transmembrane</keyword>
<feature type="transmembrane region" description="Helical" evidence="1">
    <location>
        <begin position="111"/>
        <end position="130"/>
    </location>
</feature>
<evidence type="ECO:0000313" key="2">
    <source>
        <dbReference type="EMBL" id="GFC96365.1"/>
    </source>
</evidence>
<evidence type="ECO:0000256" key="1">
    <source>
        <dbReference type="SAM" id="Phobius"/>
    </source>
</evidence>
<keyword evidence="2" id="KW-0808">Transferase</keyword>
<keyword evidence="2" id="KW-0695">RNA-directed DNA polymerase</keyword>
<comment type="caution">
    <text evidence="2">The sequence shown here is derived from an EMBL/GenBank/DDBJ whole genome shotgun (WGS) entry which is preliminary data.</text>
</comment>